<feature type="domain" description="CSC1/OSCA1-like cytosolic" evidence="11">
    <location>
        <begin position="499"/>
        <end position="621"/>
    </location>
</feature>
<feature type="compositionally biased region" description="Polar residues" evidence="7">
    <location>
        <begin position="1245"/>
        <end position="1255"/>
    </location>
</feature>
<keyword evidence="13" id="KW-1185">Reference proteome</keyword>
<dbReference type="PANTHER" id="PTHR13018">
    <property type="entry name" value="PROBABLE MEMBRANE PROTEIN DUF221-RELATED"/>
    <property type="match status" value="1"/>
</dbReference>
<dbReference type="GO" id="GO:0005886">
    <property type="term" value="C:plasma membrane"/>
    <property type="evidence" value="ECO:0007669"/>
    <property type="project" value="TreeGrafter"/>
</dbReference>
<feature type="domain" description="CSC1/OSCA1-like N-terminal transmembrane" evidence="10">
    <location>
        <begin position="64"/>
        <end position="186"/>
    </location>
</feature>
<evidence type="ECO:0000256" key="2">
    <source>
        <dbReference type="ARBA" id="ARBA00007779"/>
    </source>
</evidence>
<dbReference type="EMBL" id="MU157829">
    <property type="protein sequence ID" value="KAF9533166.1"/>
    <property type="molecule type" value="Genomic_DNA"/>
</dbReference>
<feature type="transmembrane region" description="Helical" evidence="8">
    <location>
        <begin position="637"/>
        <end position="670"/>
    </location>
</feature>
<reference evidence="12" key="1">
    <citation type="submission" date="2020-11" db="EMBL/GenBank/DDBJ databases">
        <authorList>
            <consortium name="DOE Joint Genome Institute"/>
            <person name="Ahrendt S."/>
            <person name="Riley R."/>
            <person name="Andreopoulos W."/>
            <person name="Labutti K."/>
            <person name="Pangilinan J."/>
            <person name="Ruiz-Duenas F.J."/>
            <person name="Barrasa J.M."/>
            <person name="Sanchez-Garcia M."/>
            <person name="Camarero S."/>
            <person name="Miyauchi S."/>
            <person name="Serrano A."/>
            <person name="Linde D."/>
            <person name="Babiker R."/>
            <person name="Drula E."/>
            <person name="Ayuso-Fernandez I."/>
            <person name="Pacheco R."/>
            <person name="Padilla G."/>
            <person name="Ferreira P."/>
            <person name="Barriuso J."/>
            <person name="Kellner H."/>
            <person name="Castanera R."/>
            <person name="Alfaro M."/>
            <person name="Ramirez L."/>
            <person name="Pisabarro A.G."/>
            <person name="Kuo A."/>
            <person name="Tritt A."/>
            <person name="Lipzen A."/>
            <person name="He G."/>
            <person name="Yan M."/>
            <person name="Ng V."/>
            <person name="Cullen D."/>
            <person name="Martin F."/>
            <person name="Rosso M.-N."/>
            <person name="Henrissat B."/>
            <person name="Hibbett D."/>
            <person name="Martinez A.T."/>
            <person name="Grigoriev I.V."/>
        </authorList>
    </citation>
    <scope>NUCLEOTIDE SEQUENCE</scope>
    <source>
        <strain evidence="12">CBS 506.95</strain>
    </source>
</reference>
<feature type="transmembrane region" description="Helical" evidence="8">
    <location>
        <begin position="116"/>
        <end position="136"/>
    </location>
</feature>
<evidence type="ECO:0000259" key="10">
    <source>
        <dbReference type="Pfam" id="PF13967"/>
    </source>
</evidence>
<feature type="compositionally biased region" description="Basic and acidic residues" evidence="7">
    <location>
        <begin position="1317"/>
        <end position="1332"/>
    </location>
</feature>
<evidence type="ECO:0000256" key="3">
    <source>
        <dbReference type="ARBA" id="ARBA00022448"/>
    </source>
</evidence>
<evidence type="ECO:0000256" key="1">
    <source>
        <dbReference type="ARBA" id="ARBA00004141"/>
    </source>
</evidence>
<feature type="region of interest" description="Disordered" evidence="7">
    <location>
        <begin position="1017"/>
        <end position="1080"/>
    </location>
</feature>
<name>A0A9P6EQ15_9AGAR</name>
<feature type="region of interest" description="Disordered" evidence="7">
    <location>
        <begin position="1224"/>
        <end position="1332"/>
    </location>
</feature>
<comment type="caution">
    <text evidence="12">The sequence shown here is derived from an EMBL/GenBank/DDBJ whole genome shotgun (WGS) entry which is preliminary data.</text>
</comment>
<feature type="transmembrane region" description="Helical" evidence="8">
    <location>
        <begin position="842"/>
        <end position="867"/>
    </location>
</feature>
<feature type="transmembrane region" description="Helical" evidence="8">
    <location>
        <begin position="898"/>
        <end position="917"/>
    </location>
</feature>
<keyword evidence="6 8" id="KW-0472">Membrane</keyword>
<feature type="region of interest" description="Disordered" evidence="7">
    <location>
        <begin position="315"/>
        <end position="341"/>
    </location>
</feature>
<feature type="transmembrane region" description="Helical" evidence="8">
    <location>
        <begin position="16"/>
        <end position="34"/>
    </location>
</feature>
<evidence type="ECO:0000256" key="8">
    <source>
        <dbReference type="SAM" id="Phobius"/>
    </source>
</evidence>
<protein>
    <recommendedName>
        <fullName evidence="14">DUF221-domain-containing protein</fullName>
    </recommendedName>
</protein>
<dbReference type="Pfam" id="PF02714">
    <property type="entry name" value="RSN1_7TM"/>
    <property type="match status" value="1"/>
</dbReference>
<dbReference type="InterPro" id="IPR045122">
    <property type="entry name" value="Csc1-like"/>
</dbReference>
<evidence type="ECO:0000259" key="11">
    <source>
        <dbReference type="Pfam" id="PF14703"/>
    </source>
</evidence>
<evidence type="ECO:0000256" key="5">
    <source>
        <dbReference type="ARBA" id="ARBA00022989"/>
    </source>
</evidence>
<dbReference type="Proteomes" id="UP000807306">
    <property type="component" value="Unassembled WGS sequence"/>
</dbReference>
<dbReference type="InterPro" id="IPR003864">
    <property type="entry name" value="CSC1/OSCA1-like_7TM"/>
</dbReference>
<comment type="subcellular location">
    <subcellularLocation>
        <location evidence="1">Membrane</location>
        <topology evidence="1">Multi-pass membrane protein</topology>
    </subcellularLocation>
</comment>
<proteinExistence type="inferred from homology"/>
<evidence type="ECO:0000256" key="4">
    <source>
        <dbReference type="ARBA" id="ARBA00022692"/>
    </source>
</evidence>
<evidence type="ECO:0000256" key="7">
    <source>
        <dbReference type="SAM" id="MobiDB-lite"/>
    </source>
</evidence>
<accession>A0A9P6EQ15</accession>
<dbReference type="GO" id="GO:0005227">
    <property type="term" value="F:calcium-activated cation channel activity"/>
    <property type="evidence" value="ECO:0007669"/>
    <property type="project" value="InterPro"/>
</dbReference>
<sequence length="1411" mass="159016">MGDIQTRPFSKNYSGLINQTVIGFGIALICVGGQELMKRRRRGRGLCNPPSGLWSKETWEFGYLYHGRSWARFPSPPSPTGWPLSWVREILKFPEERLLHLRGLDATVYIRFLRGCFWFALAHLLTTFPILFPIHVEFSDSDVLTKSMTRASISSLVRTQKGLSLLWIHICLLFWLTFSWVATLLWVCNGAFKLRAAKIEEEARKAESAKEGNVEEDTTYYQHPHPQYGFKEIPSRERDAPVQGLRYRTIMVSNVPHALRTDKDLQEYFEYYMSRKIEKPAMGLTSSTQPGFINKSLAFLFNRVKRIPAHLPPNILINRGSQEDDGDETAGGAEAQEVKRRSRAISRPIIERVVIARKMTELASLLERREEILVLLESAHIKLANKALLAAKTAIERKSANKPLETGHAKAVEAARKRRSQAVDPEQGLPNEDEEMDEQERIEQLINVLGPFVEEFGTQRPLTTRSKKAVSRTSRQAFHKLRPQRSEDSEDSNSPVNNDYPPVNTEKAGVEHKEDTIWDALLSLPRSTLDAYQPLINLSHIFNGKVVPSIDYYTAKLNLLTSLITENRAKAVNDYDPTSTAFVTFADPADARRACKYLAVHPNNPLACLVTMAPVYQDIDWIRVMKSTFKAEFVKDWVVNIGVWGFTIFWLFPVSLLVGLVSIQNISLYWPSLKNYLDRHEFQSEVLQSLIPTLLVAGLALLIPLILLLIAKKAHTITTLSALHDLIMTRYYKFLIVNVVVFFCVGTAAMQSFLQSFSLLNKNTVINVIAESFPTAGPFYVGWLIFTTAMHGGFEIALRKSFSCLPLITYPITKRQVTPRKRSAGIRPRTLNYYYWLPNHCLVLHVLLLFSLLNPFVLPFGTLYFFVQSGVIKNQLIHVYAKNYEGDGKVLLIRIVRYTLDGLVLAQAVFLAYMVVLKKTVNFALAAVLIIFTVFTKLVLTRMCRAQFELDDRAESEIICSIHRDEDPEIQIPDVEELVADNIDPERHDYGRPHSRLPLTVKLPRWINFSYATLQRGGRTNHNQRRQPNPFGPNQEPCDAVEAKSPTKTFVEDTPGEGPSKSPTSQEGYPWNQPLTTTPAPPVALRIQTFSSQGGRAVEAHPPPVPWDDQELADLPYDNPFYTREFANILWLPRNPAGILDLDETVDLKLSITVDKSGGRLGTWLGAAEVASPDELSRASLSESFTQPPPVLPSPNIHVALPLPEVDGTEDIDLPLAIAKRVQAGEKDVEHTVRPRKSSLLPRKVSNSDQSSLGVGSTIGRRRPSILDRPPSSPKPSQYRSFSGASMSTVAPRNRDRSASILSSLQVPPHPGITEQIRSRTSSDHEPGVRPDTHAQADFVIANTSTSHLSLTAPKRSRSQNVSAAQAIFHEVLEEERQALQQRMEEETAEAEAQSRKDRSLLTSWMYWKTE</sequence>
<dbReference type="PANTHER" id="PTHR13018:SF139">
    <property type="entry name" value="PHOSPHATE METABOLISM PROTEIN 7"/>
    <property type="match status" value="1"/>
</dbReference>
<feature type="transmembrane region" description="Helical" evidence="8">
    <location>
        <begin position="166"/>
        <end position="188"/>
    </location>
</feature>
<feature type="region of interest" description="Disordered" evidence="7">
    <location>
        <begin position="460"/>
        <end position="507"/>
    </location>
</feature>
<organism evidence="12 13">
    <name type="scientific">Crepidotus variabilis</name>
    <dbReference type="NCBI Taxonomy" id="179855"/>
    <lineage>
        <taxon>Eukaryota</taxon>
        <taxon>Fungi</taxon>
        <taxon>Dikarya</taxon>
        <taxon>Basidiomycota</taxon>
        <taxon>Agaricomycotina</taxon>
        <taxon>Agaricomycetes</taxon>
        <taxon>Agaricomycetidae</taxon>
        <taxon>Agaricales</taxon>
        <taxon>Agaricineae</taxon>
        <taxon>Crepidotaceae</taxon>
        <taxon>Crepidotus</taxon>
    </lineage>
</organism>
<keyword evidence="4 8" id="KW-0812">Transmembrane</keyword>
<evidence type="ECO:0000313" key="13">
    <source>
        <dbReference type="Proteomes" id="UP000807306"/>
    </source>
</evidence>
<dbReference type="InterPro" id="IPR032880">
    <property type="entry name" value="CSC1/OSCA1-like_N"/>
</dbReference>
<dbReference type="OrthoDB" id="1689567at2759"/>
<feature type="transmembrane region" description="Helical" evidence="8">
    <location>
        <begin position="690"/>
        <end position="710"/>
    </location>
</feature>
<feature type="transmembrane region" description="Helical" evidence="8">
    <location>
        <begin position="731"/>
        <end position="754"/>
    </location>
</feature>
<feature type="region of interest" description="Disordered" evidence="7">
    <location>
        <begin position="414"/>
        <end position="436"/>
    </location>
</feature>
<feature type="transmembrane region" description="Helical" evidence="8">
    <location>
        <begin position="923"/>
        <end position="940"/>
    </location>
</feature>
<evidence type="ECO:0008006" key="14">
    <source>
        <dbReference type="Google" id="ProtNLM"/>
    </source>
</evidence>
<comment type="similarity">
    <text evidence="2">Belongs to the CSC1 (TC 1.A.17) family.</text>
</comment>
<feature type="compositionally biased region" description="Basic and acidic residues" evidence="7">
    <location>
        <begin position="1224"/>
        <end position="1233"/>
    </location>
</feature>
<feature type="region of interest" description="Disordered" evidence="7">
    <location>
        <begin position="1379"/>
        <end position="1398"/>
    </location>
</feature>
<evidence type="ECO:0000256" key="6">
    <source>
        <dbReference type="ARBA" id="ARBA00023136"/>
    </source>
</evidence>
<dbReference type="InterPro" id="IPR027815">
    <property type="entry name" value="CSC1/OSCA1-like_cyt"/>
</dbReference>
<keyword evidence="3" id="KW-0813">Transport</keyword>
<gene>
    <name evidence="12" type="ORF">CPB83DRAFT_758059</name>
</gene>
<feature type="compositionally biased region" description="Polar residues" evidence="7">
    <location>
        <begin position="1275"/>
        <end position="1291"/>
    </location>
</feature>
<keyword evidence="5 8" id="KW-1133">Transmembrane helix</keyword>
<evidence type="ECO:0000259" key="9">
    <source>
        <dbReference type="Pfam" id="PF02714"/>
    </source>
</evidence>
<evidence type="ECO:0000313" key="12">
    <source>
        <dbReference type="EMBL" id="KAF9533166.1"/>
    </source>
</evidence>
<feature type="domain" description="CSC1/OSCA1-like 7TM region" evidence="9">
    <location>
        <begin position="636"/>
        <end position="912"/>
    </location>
</feature>
<dbReference type="Pfam" id="PF14703">
    <property type="entry name" value="PHM7_cyt"/>
    <property type="match status" value="1"/>
</dbReference>
<dbReference type="Pfam" id="PF13967">
    <property type="entry name" value="RSN1_TM"/>
    <property type="match status" value="1"/>
</dbReference>